<protein>
    <submittedName>
        <fullName evidence="1">Uncharacterized protein</fullName>
    </submittedName>
</protein>
<organism evidence="1 2">
    <name type="scientific">Streptomyces alanosinicus</name>
    <dbReference type="NCBI Taxonomy" id="68171"/>
    <lineage>
        <taxon>Bacteria</taxon>
        <taxon>Bacillati</taxon>
        <taxon>Actinomycetota</taxon>
        <taxon>Actinomycetes</taxon>
        <taxon>Kitasatosporales</taxon>
        <taxon>Streptomycetaceae</taxon>
        <taxon>Streptomyces</taxon>
    </lineage>
</organism>
<name>A0A918YPU0_9ACTN</name>
<gene>
    <name evidence="1" type="ORF">GCM10010339_71120</name>
</gene>
<sequence length="112" mass="12362">MSVADGEYTVPGSTTDSCVRTAASEEETVIYAEDGKWLASGRAPREGTRLGPEFNDFAGDCMFITRIDNVPGGEGTYFTEWGGGKKTKISEEELRLAPEMKRERFKTKKKQG</sequence>
<evidence type="ECO:0000313" key="2">
    <source>
        <dbReference type="Proteomes" id="UP000655443"/>
    </source>
</evidence>
<evidence type="ECO:0000313" key="1">
    <source>
        <dbReference type="EMBL" id="GHE11401.1"/>
    </source>
</evidence>
<comment type="caution">
    <text evidence="1">The sequence shown here is derived from an EMBL/GenBank/DDBJ whole genome shotgun (WGS) entry which is preliminary data.</text>
</comment>
<accession>A0A918YPU0</accession>
<proteinExistence type="predicted"/>
<dbReference type="AlphaFoldDB" id="A0A918YPU0"/>
<reference evidence="1" key="2">
    <citation type="submission" date="2020-09" db="EMBL/GenBank/DDBJ databases">
        <authorList>
            <person name="Sun Q."/>
            <person name="Ohkuma M."/>
        </authorList>
    </citation>
    <scope>NUCLEOTIDE SEQUENCE</scope>
    <source>
        <strain evidence="1">JCM 4714</strain>
    </source>
</reference>
<dbReference type="EMBL" id="BMVG01000028">
    <property type="protein sequence ID" value="GHE11401.1"/>
    <property type="molecule type" value="Genomic_DNA"/>
</dbReference>
<reference evidence="1" key="1">
    <citation type="journal article" date="2014" name="Int. J. Syst. Evol. Microbiol.">
        <title>Complete genome sequence of Corynebacterium casei LMG S-19264T (=DSM 44701T), isolated from a smear-ripened cheese.</title>
        <authorList>
            <consortium name="US DOE Joint Genome Institute (JGI-PGF)"/>
            <person name="Walter F."/>
            <person name="Albersmeier A."/>
            <person name="Kalinowski J."/>
            <person name="Ruckert C."/>
        </authorList>
    </citation>
    <scope>NUCLEOTIDE SEQUENCE</scope>
    <source>
        <strain evidence="1">JCM 4714</strain>
    </source>
</reference>
<dbReference type="Proteomes" id="UP000655443">
    <property type="component" value="Unassembled WGS sequence"/>
</dbReference>
<keyword evidence="2" id="KW-1185">Reference proteome</keyword>